<dbReference type="CDD" id="cd02253">
    <property type="entry name" value="DmpA"/>
    <property type="match status" value="1"/>
</dbReference>
<comment type="caution">
    <text evidence="2">The sequence shown here is derived from an EMBL/GenBank/DDBJ whole genome shotgun (WGS) entry which is preliminary data.</text>
</comment>
<evidence type="ECO:0000256" key="1">
    <source>
        <dbReference type="ARBA" id="ARBA00007068"/>
    </source>
</evidence>
<comment type="similarity">
    <text evidence="1">Belongs to the peptidase S58 family.</text>
</comment>
<accession>A0ABW9BLV4</accession>
<dbReference type="InterPro" id="IPR016117">
    <property type="entry name" value="ArgJ-like_dom_sf"/>
</dbReference>
<protein>
    <submittedName>
        <fullName evidence="2">P1 family peptidase</fullName>
    </submittedName>
</protein>
<organism evidence="2 3">
    <name type="scientific">Paraburkholderia phytofirmans</name>
    <dbReference type="NCBI Taxonomy" id="261302"/>
    <lineage>
        <taxon>Bacteria</taxon>
        <taxon>Pseudomonadati</taxon>
        <taxon>Pseudomonadota</taxon>
        <taxon>Betaproteobacteria</taxon>
        <taxon>Burkholderiales</taxon>
        <taxon>Burkholderiaceae</taxon>
        <taxon>Paraburkholderia</taxon>
    </lineage>
</organism>
<dbReference type="Pfam" id="PF03576">
    <property type="entry name" value="Peptidase_S58"/>
    <property type="match status" value="1"/>
</dbReference>
<name>A0ABW9BLV4_9BURK</name>
<dbReference type="SUPFAM" id="SSF56266">
    <property type="entry name" value="DmpA/ArgJ-like"/>
    <property type="match status" value="1"/>
</dbReference>
<keyword evidence="3" id="KW-1185">Reference proteome</keyword>
<evidence type="ECO:0000313" key="3">
    <source>
        <dbReference type="Proteomes" id="UP001629274"/>
    </source>
</evidence>
<dbReference type="Proteomes" id="UP001629274">
    <property type="component" value="Unassembled WGS sequence"/>
</dbReference>
<dbReference type="Gene3D" id="3.60.70.12">
    <property type="entry name" value="L-amino peptidase D-ALA esterase/amidase"/>
    <property type="match status" value="1"/>
</dbReference>
<gene>
    <name evidence="2" type="ORF">PQR03_26000</name>
</gene>
<sequence length="366" mass="37870">MNSSELQNAPHIGTLPGGPLGTIADVQGVTVGHCTLDAGAVQTGVTVIRPHDGDPFLAKVPAAASVINGFGKSIGLVQVEELGTLETPIALTNTFGVSAVAQAQIRAAIRANPRIGREWSTVNPLVFECNDGYLNDIQALAVTAQHFDDAYAAASANVASGSVGAGRGMSCFDMKGGIGNASRVVAVANRSYTVGALVLANFGRLPMLTVDGTPLGRMLAERAAKAAKVAKAASSATLAMKPEQGSIIMIVATDAPLDARQLKRLSLRAAAGLARTGSVYGHGSGDIALAFSTAYTVPHGADFITLPPLLADERLDPLFRACADSVEQAILDTLWSAVSVTGRDAHQRLSLRDSVPDLAQLLERTR</sequence>
<dbReference type="PANTHER" id="PTHR36512:SF3">
    <property type="entry name" value="BLR5678 PROTEIN"/>
    <property type="match status" value="1"/>
</dbReference>
<dbReference type="PANTHER" id="PTHR36512">
    <property type="entry name" value="D-AMINOPEPTIDASE"/>
    <property type="match status" value="1"/>
</dbReference>
<reference evidence="2 3" key="1">
    <citation type="journal article" date="2024" name="Chem. Sci.">
        <title>Discovery of megapolipeptins by genome mining of a Burkholderiales bacteria collection.</title>
        <authorList>
            <person name="Paulo B.S."/>
            <person name="Recchia M.J.J."/>
            <person name="Lee S."/>
            <person name="Fergusson C.H."/>
            <person name="Romanowski S.B."/>
            <person name="Hernandez A."/>
            <person name="Krull N."/>
            <person name="Liu D.Y."/>
            <person name="Cavanagh H."/>
            <person name="Bos A."/>
            <person name="Gray C.A."/>
            <person name="Murphy B.T."/>
            <person name="Linington R.G."/>
            <person name="Eustaquio A.S."/>
        </authorList>
    </citation>
    <scope>NUCLEOTIDE SEQUENCE [LARGE SCALE GENOMIC DNA]</scope>
    <source>
        <strain evidence="2 3">RL17-351-BIE-A</strain>
    </source>
</reference>
<evidence type="ECO:0000313" key="2">
    <source>
        <dbReference type="EMBL" id="MFM0241594.1"/>
    </source>
</evidence>
<proteinExistence type="inferred from homology"/>
<dbReference type="RefSeq" id="WP_408264211.1">
    <property type="nucleotide sequence ID" value="NZ_JAQQCK010000021.1"/>
</dbReference>
<dbReference type="EMBL" id="JAQQDR010000010">
    <property type="protein sequence ID" value="MFM0241594.1"/>
    <property type="molecule type" value="Genomic_DNA"/>
</dbReference>
<dbReference type="InterPro" id="IPR005321">
    <property type="entry name" value="Peptidase_S58_DmpA"/>
</dbReference>